<dbReference type="Proteomes" id="UP000824120">
    <property type="component" value="Chromosome 2"/>
</dbReference>
<accession>A0A9J6A7L1</accession>
<organism evidence="2 3">
    <name type="scientific">Solanum commersonii</name>
    <name type="common">Commerson's wild potato</name>
    <name type="synonym">Commerson's nightshade</name>
    <dbReference type="NCBI Taxonomy" id="4109"/>
    <lineage>
        <taxon>Eukaryota</taxon>
        <taxon>Viridiplantae</taxon>
        <taxon>Streptophyta</taxon>
        <taxon>Embryophyta</taxon>
        <taxon>Tracheophyta</taxon>
        <taxon>Spermatophyta</taxon>
        <taxon>Magnoliopsida</taxon>
        <taxon>eudicotyledons</taxon>
        <taxon>Gunneridae</taxon>
        <taxon>Pentapetalae</taxon>
        <taxon>asterids</taxon>
        <taxon>lamiids</taxon>
        <taxon>Solanales</taxon>
        <taxon>Solanaceae</taxon>
        <taxon>Solanoideae</taxon>
        <taxon>Solaneae</taxon>
        <taxon>Solanum</taxon>
    </lineage>
</organism>
<dbReference type="AlphaFoldDB" id="A0A9J6A7L1"/>
<sequence length="62" mass="6821">GAKSYALVLVFFLSRYMFAILYGDLPMPQNHLICPQHNHVGDPLEHGFPPGEKSITPTSAPV</sequence>
<comment type="caution">
    <text evidence="2">The sequence shown here is derived from an EMBL/GenBank/DDBJ whole genome shotgun (WGS) entry which is preliminary data.</text>
</comment>
<proteinExistence type="predicted"/>
<keyword evidence="3" id="KW-1185">Reference proteome</keyword>
<evidence type="ECO:0000313" key="3">
    <source>
        <dbReference type="Proteomes" id="UP000824120"/>
    </source>
</evidence>
<keyword evidence="1" id="KW-1133">Transmembrane helix</keyword>
<name>A0A9J6A7L1_SOLCO</name>
<gene>
    <name evidence="2" type="ORF">H5410_005791</name>
</gene>
<keyword evidence="1" id="KW-0472">Membrane</keyword>
<keyword evidence="1" id="KW-0812">Transmembrane</keyword>
<evidence type="ECO:0000256" key="1">
    <source>
        <dbReference type="SAM" id="Phobius"/>
    </source>
</evidence>
<reference evidence="2 3" key="1">
    <citation type="submission" date="2020-09" db="EMBL/GenBank/DDBJ databases">
        <title>De no assembly of potato wild relative species, Solanum commersonii.</title>
        <authorList>
            <person name="Cho K."/>
        </authorList>
    </citation>
    <scope>NUCLEOTIDE SEQUENCE [LARGE SCALE GENOMIC DNA]</scope>
    <source>
        <strain evidence="2">LZ3.2</strain>
        <tissue evidence="2">Leaf</tissue>
    </source>
</reference>
<feature type="non-terminal residue" evidence="2">
    <location>
        <position position="62"/>
    </location>
</feature>
<evidence type="ECO:0000313" key="2">
    <source>
        <dbReference type="EMBL" id="KAG5620573.1"/>
    </source>
</evidence>
<protein>
    <submittedName>
        <fullName evidence="2">Uncharacterized protein</fullName>
    </submittedName>
</protein>
<feature type="transmembrane region" description="Helical" evidence="1">
    <location>
        <begin position="6"/>
        <end position="23"/>
    </location>
</feature>
<dbReference type="EMBL" id="JACXVP010000002">
    <property type="protein sequence ID" value="KAG5620573.1"/>
    <property type="molecule type" value="Genomic_DNA"/>
</dbReference>